<dbReference type="EC" id="3.4.24.-" evidence="2"/>
<dbReference type="GO" id="GO:0004222">
    <property type="term" value="F:metalloendopeptidase activity"/>
    <property type="evidence" value="ECO:0007669"/>
    <property type="project" value="UniProtKB-UniRule"/>
</dbReference>
<evidence type="ECO:0000256" key="2">
    <source>
        <dbReference type="RuleBase" id="RU361183"/>
    </source>
</evidence>
<dbReference type="CDD" id="cd04280">
    <property type="entry name" value="ZnMc_astacin_like"/>
    <property type="match status" value="1"/>
</dbReference>
<keyword evidence="6" id="KW-1185">Reference proteome</keyword>
<organism evidence="5 6">
    <name type="scientific">Helicoverpa armigera</name>
    <name type="common">Cotton bollworm</name>
    <name type="synonym">Heliothis armigera</name>
    <dbReference type="NCBI Taxonomy" id="29058"/>
    <lineage>
        <taxon>Eukaryota</taxon>
        <taxon>Metazoa</taxon>
        <taxon>Ecdysozoa</taxon>
        <taxon>Arthropoda</taxon>
        <taxon>Hexapoda</taxon>
        <taxon>Insecta</taxon>
        <taxon>Pterygota</taxon>
        <taxon>Neoptera</taxon>
        <taxon>Endopterygota</taxon>
        <taxon>Lepidoptera</taxon>
        <taxon>Glossata</taxon>
        <taxon>Ditrysia</taxon>
        <taxon>Noctuoidea</taxon>
        <taxon>Noctuidae</taxon>
        <taxon>Heliothinae</taxon>
        <taxon>Helicoverpa</taxon>
    </lineage>
</organism>
<protein>
    <recommendedName>
        <fullName evidence="2">Metalloendopeptidase</fullName>
        <ecNumber evidence="2">3.4.24.-</ecNumber>
    </recommendedName>
</protein>
<evidence type="ECO:0000256" key="3">
    <source>
        <dbReference type="SAM" id="MobiDB-lite"/>
    </source>
</evidence>
<feature type="binding site" evidence="1">
    <location>
        <position position="188"/>
    </location>
    <ligand>
        <name>Zn(2+)</name>
        <dbReference type="ChEBI" id="CHEBI:29105"/>
        <note>catalytic</note>
    </ligand>
</feature>
<dbReference type="OrthoDB" id="291007at2759"/>
<feature type="chain" id="PRO_5015797504" description="Metalloendopeptidase" evidence="2">
    <location>
        <begin position="17"/>
        <end position="359"/>
    </location>
</feature>
<keyword evidence="2" id="KW-0732">Signal</keyword>
<reference evidence="5 6" key="1">
    <citation type="journal article" date="2017" name="BMC Biol.">
        <title>Genomic innovations, transcriptional plasticity and gene loss underlying the evolution and divergence of two highly polyphagous and invasive Helicoverpa pest species.</title>
        <authorList>
            <person name="Pearce S.L."/>
            <person name="Clarke D.F."/>
            <person name="East P.D."/>
            <person name="Elfekih S."/>
            <person name="Gordon K.H."/>
            <person name="Jermiin L.S."/>
            <person name="McGaughran A."/>
            <person name="Oakeshott J.G."/>
            <person name="Papanikolaou A."/>
            <person name="Perera O.P."/>
            <person name="Rane R.V."/>
            <person name="Richards S."/>
            <person name="Tay W.T."/>
            <person name="Walsh T.K."/>
            <person name="Anderson A."/>
            <person name="Anderson C.J."/>
            <person name="Asgari S."/>
            <person name="Board P.G."/>
            <person name="Bretschneider A."/>
            <person name="Campbell P.M."/>
            <person name="Chertemps T."/>
            <person name="Christeller J.T."/>
            <person name="Coppin C.W."/>
            <person name="Downes S.J."/>
            <person name="Duan G."/>
            <person name="Farnsworth C.A."/>
            <person name="Good R.T."/>
            <person name="Han L.B."/>
            <person name="Han Y.C."/>
            <person name="Hatje K."/>
            <person name="Horne I."/>
            <person name="Huang Y.P."/>
            <person name="Hughes D.S."/>
            <person name="Jacquin-Joly E."/>
            <person name="James W."/>
            <person name="Jhangiani S."/>
            <person name="Kollmar M."/>
            <person name="Kuwar S.S."/>
            <person name="Li S."/>
            <person name="Liu N.Y."/>
            <person name="Maibeche M.T."/>
            <person name="Miller J.R."/>
            <person name="Montagne N."/>
            <person name="Perry T."/>
            <person name="Qu J."/>
            <person name="Song S.V."/>
            <person name="Sutton G.G."/>
            <person name="Vogel H."/>
            <person name="Walenz B.P."/>
            <person name="Xu W."/>
            <person name="Zhang H.J."/>
            <person name="Zou Z."/>
            <person name="Batterham P."/>
            <person name="Edwards O.R."/>
            <person name="Feyereisen R."/>
            <person name="Gibbs R.A."/>
            <person name="Heckel D.G."/>
            <person name="McGrath A."/>
            <person name="Robin C."/>
            <person name="Scherer S.E."/>
            <person name="Worley K.C."/>
            <person name="Wu Y.D."/>
        </authorList>
    </citation>
    <scope>NUCLEOTIDE SEQUENCE [LARGE SCALE GENOMIC DNA]</scope>
    <source>
        <strain evidence="5">Harm_GR_Male_#8</strain>
        <tissue evidence="5">Whole organism</tissue>
    </source>
</reference>
<dbReference type="PRINTS" id="PR00480">
    <property type="entry name" value="ASTACIN"/>
</dbReference>
<proteinExistence type="predicted"/>
<dbReference type="SUPFAM" id="SSF55486">
    <property type="entry name" value="Metalloproteases ('zincins'), catalytic domain"/>
    <property type="match status" value="1"/>
</dbReference>
<dbReference type="AlphaFoldDB" id="A0A2W1BP44"/>
<feature type="signal peptide" evidence="2">
    <location>
        <begin position="1"/>
        <end position="16"/>
    </location>
</feature>
<comment type="cofactor">
    <cofactor evidence="1 2">
        <name>Zn(2+)</name>
        <dbReference type="ChEBI" id="CHEBI:29105"/>
    </cofactor>
    <text evidence="1 2">Binds 1 zinc ion per subunit.</text>
</comment>
<dbReference type="GO" id="GO:0008270">
    <property type="term" value="F:zinc ion binding"/>
    <property type="evidence" value="ECO:0007669"/>
    <property type="project" value="UniProtKB-UniRule"/>
</dbReference>
<keyword evidence="1 2" id="KW-0645">Protease</keyword>
<keyword evidence="1 2" id="KW-0479">Metal-binding</keyword>
<feature type="binding site" evidence="1">
    <location>
        <position position="198"/>
    </location>
    <ligand>
        <name>Zn(2+)</name>
        <dbReference type="ChEBI" id="CHEBI:29105"/>
        <note>catalytic</note>
    </ligand>
</feature>
<name>A0A2W1BP44_HELAM</name>
<keyword evidence="1 2" id="KW-0482">Metalloprotease</keyword>
<feature type="binding site" evidence="1">
    <location>
        <position position="192"/>
    </location>
    <ligand>
        <name>Zn(2+)</name>
        <dbReference type="ChEBI" id="CHEBI:29105"/>
        <note>catalytic</note>
    </ligand>
</feature>
<dbReference type="InterPro" id="IPR024079">
    <property type="entry name" value="MetalloPept_cat_dom_sf"/>
</dbReference>
<dbReference type="InterPro" id="IPR006026">
    <property type="entry name" value="Peptidase_Metallo"/>
</dbReference>
<keyword evidence="1 2" id="KW-0862">Zinc</keyword>
<dbReference type="Pfam" id="PF01400">
    <property type="entry name" value="Astacin"/>
    <property type="match status" value="1"/>
</dbReference>
<dbReference type="InterPro" id="IPR001506">
    <property type="entry name" value="Peptidase_M12A"/>
</dbReference>
<feature type="region of interest" description="Disordered" evidence="3">
    <location>
        <begin position="339"/>
        <end position="359"/>
    </location>
</feature>
<dbReference type="EMBL" id="KZ150012">
    <property type="protein sequence ID" value="PZC75057.1"/>
    <property type="molecule type" value="Genomic_DNA"/>
</dbReference>
<sequence>MWSALVVLSLVGCAVAGPPVTRSRKDIEAFRAYLERSRTDDGLRLESRMLANPKASAWENSGKFQGDILLNDKQAELLEQQYAGVAARNAYIWPNTKWPRNTVVYDFNNEFTHAQIIAIHSAMLEIEEHTCIRFRRKTILDRHYVRITGKPDGCYASLGYWKDIPVHILNLGKAEPGEGCFINSIIIHEWFHILGFLHMHSTYNRDDYVHLLWENMKPGYEYEFERFEYDVADNLDLPYEYASVMHYDRFAFSKNGRPTMLPIHTDYGLMGQLDYVTGWDWHRVNRHYNCPHAWSSEEHSDESYEHEYKVEENAAVEDGQEDLADDLPQEEVVEDLPQEELAPDTPQDFVAEKVSVVDN</sequence>
<keyword evidence="1 2" id="KW-0378">Hydrolase</keyword>
<dbReference type="PANTHER" id="PTHR10127:SF814">
    <property type="entry name" value="MEPRIN A SUBUNIT BETA"/>
    <property type="match status" value="1"/>
</dbReference>
<dbReference type="InterPro" id="IPR034035">
    <property type="entry name" value="Astacin-like_dom"/>
</dbReference>
<evidence type="ECO:0000313" key="6">
    <source>
        <dbReference type="Proteomes" id="UP000249218"/>
    </source>
</evidence>
<comment type="caution">
    <text evidence="1">Lacks conserved residue(s) required for the propagation of feature annotation.</text>
</comment>
<dbReference type="Proteomes" id="UP000249218">
    <property type="component" value="Unassembled WGS sequence"/>
</dbReference>
<dbReference type="PANTHER" id="PTHR10127">
    <property type="entry name" value="DISCOIDIN, CUB, EGF, LAMININ , AND ZINC METALLOPROTEASE DOMAIN CONTAINING"/>
    <property type="match status" value="1"/>
</dbReference>
<gene>
    <name evidence="5" type="primary">HaOG206785</name>
    <name evidence="5" type="ORF">B5X24_HaOG206785</name>
</gene>
<dbReference type="SMART" id="SM00235">
    <property type="entry name" value="ZnMc"/>
    <property type="match status" value="1"/>
</dbReference>
<evidence type="ECO:0000259" key="4">
    <source>
        <dbReference type="PROSITE" id="PS51864"/>
    </source>
</evidence>
<feature type="active site" evidence="1">
    <location>
        <position position="189"/>
    </location>
</feature>
<accession>A0A2W1BP44</accession>
<feature type="domain" description="Peptidase M12A" evidence="4">
    <location>
        <begin position="89"/>
        <end position="291"/>
    </location>
</feature>
<dbReference type="PROSITE" id="PS51864">
    <property type="entry name" value="ASTACIN"/>
    <property type="match status" value="1"/>
</dbReference>
<dbReference type="GO" id="GO:0006508">
    <property type="term" value="P:proteolysis"/>
    <property type="evidence" value="ECO:0007669"/>
    <property type="project" value="UniProtKB-KW"/>
</dbReference>
<evidence type="ECO:0000313" key="5">
    <source>
        <dbReference type="EMBL" id="PZC75057.1"/>
    </source>
</evidence>
<evidence type="ECO:0000256" key="1">
    <source>
        <dbReference type="PROSITE-ProRule" id="PRU01211"/>
    </source>
</evidence>
<dbReference type="Gene3D" id="3.40.390.10">
    <property type="entry name" value="Collagenase (Catalytic Domain)"/>
    <property type="match status" value="1"/>
</dbReference>